<keyword evidence="1" id="KW-0732">Signal</keyword>
<keyword evidence="3" id="KW-1185">Reference proteome</keyword>
<protein>
    <submittedName>
        <fullName evidence="2">Uncharacterized protein</fullName>
    </submittedName>
</protein>
<comment type="caution">
    <text evidence="2">The sequence shown here is derived from an EMBL/GenBank/DDBJ whole genome shotgun (WGS) entry which is preliminary data.</text>
</comment>
<sequence>MSLAIRNFLFFLCFSIFSIYTAAAFAAAPKPMELDCSGTKASVEFEEEQLSPRQYKAYLTLKGEDGYTSILTFSVRSFGMECRSNILNWRGFVVWQTACPLAWGPATPFEACDKKNYFGIAKGSQVMLVPSANNGRLAAELFHYPYQKKAPDLAPVKIYFRVDDNLSK</sequence>
<proteinExistence type="predicted"/>
<evidence type="ECO:0000313" key="2">
    <source>
        <dbReference type="EMBL" id="PXX45035.1"/>
    </source>
</evidence>
<dbReference type="EMBL" id="QJKB01000002">
    <property type="protein sequence ID" value="PXX45035.1"/>
    <property type="molecule type" value="Genomic_DNA"/>
</dbReference>
<feature type="signal peptide" evidence="1">
    <location>
        <begin position="1"/>
        <end position="26"/>
    </location>
</feature>
<dbReference type="AlphaFoldDB" id="A0A318JWD9"/>
<dbReference type="Proteomes" id="UP000247792">
    <property type="component" value="Unassembled WGS sequence"/>
</dbReference>
<evidence type="ECO:0000256" key="1">
    <source>
        <dbReference type="SAM" id="SignalP"/>
    </source>
</evidence>
<reference evidence="2 3" key="1">
    <citation type="submission" date="2018-05" db="EMBL/GenBank/DDBJ databases">
        <title>Genomic Encyclopedia of Type Strains, Phase IV (KMG-IV): sequencing the most valuable type-strain genomes for metagenomic binning, comparative biology and taxonomic classification.</title>
        <authorList>
            <person name="Goeker M."/>
        </authorList>
    </citation>
    <scope>NUCLEOTIDE SEQUENCE [LARGE SCALE GENOMIC DNA]</scope>
    <source>
        <strain evidence="2 3">DSM 19792</strain>
    </source>
</reference>
<feature type="chain" id="PRO_5016464571" evidence="1">
    <location>
        <begin position="27"/>
        <end position="168"/>
    </location>
</feature>
<evidence type="ECO:0000313" key="3">
    <source>
        <dbReference type="Proteomes" id="UP000247792"/>
    </source>
</evidence>
<accession>A0A318JWD9</accession>
<organism evidence="2 3">
    <name type="scientific">Undibacterium pigrum</name>
    <dbReference type="NCBI Taxonomy" id="401470"/>
    <lineage>
        <taxon>Bacteria</taxon>
        <taxon>Pseudomonadati</taxon>
        <taxon>Pseudomonadota</taxon>
        <taxon>Betaproteobacteria</taxon>
        <taxon>Burkholderiales</taxon>
        <taxon>Oxalobacteraceae</taxon>
        <taxon>Undibacterium</taxon>
    </lineage>
</organism>
<gene>
    <name evidence="2" type="ORF">DFR42_102247</name>
</gene>
<name>A0A318JWD9_9BURK</name>
<dbReference type="RefSeq" id="WP_110254514.1">
    <property type="nucleotide sequence ID" value="NZ_QJKB01000002.1"/>
</dbReference>